<evidence type="ECO:0000313" key="2">
    <source>
        <dbReference type="EMBL" id="GKV14778.1"/>
    </source>
</evidence>
<dbReference type="EMBL" id="BPVZ01000041">
    <property type="protein sequence ID" value="GKV14778.1"/>
    <property type="molecule type" value="Genomic_DNA"/>
</dbReference>
<sequence>MEVQRAGSRSCSRLYGQKFEDRCLARAEKRRKAGSGFATGWVRFERNPSSCKGLSGSFKPPLFLLVESVEEILEPPNIRNWFSSYKHESFVLDTYHDFGNYVSRDSESNKDGFVSGENKSEKEENLIESVEKRNGYDSCEDGSF</sequence>
<evidence type="ECO:0000256" key="1">
    <source>
        <dbReference type="SAM" id="MobiDB-lite"/>
    </source>
</evidence>
<gene>
    <name evidence="2" type="ORF">SLEP1_g25598</name>
</gene>
<protein>
    <submittedName>
        <fullName evidence="2">Uncharacterized protein</fullName>
    </submittedName>
</protein>
<proteinExistence type="predicted"/>
<feature type="region of interest" description="Disordered" evidence="1">
    <location>
        <begin position="105"/>
        <end position="144"/>
    </location>
</feature>
<accession>A0AAV5JU03</accession>
<feature type="compositionally biased region" description="Basic and acidic residues" evidence="1">
    <location>
        <begin position="118"/>
        <end position="135"/>
    </location>
</feature>
<reference evidence="2 3" key="1">
    <citation type="journal article" date="2021" name="Commun. Biol.">
        <title>The genome of Shorea leprosula (Dipterocarpaceae) highlights the ecological relevance of drought in aseasonal tropical rainforests.</title>
        <authorList>
            <person name="Ng K.K.S."/>
            <person name="Kobayashi M.J."/>
            <person name="Fawcett J.A."/>
            <person name="Hatakeyama M."/>
            <person name="Paape T."/>
            <person name="Ng C.H."/>
            <person name="Ang C.C."/>
            <person name="Tnah L.H."/>
            <person name="Lee C.T."/>
            <person name="Nishiyama T."/>
            <person name="Sese J."/>
            <person name="O'Brien M.J."/>
            <person name="Copetti D."/>
            <person name="Mohd Noor M.I."/>
            <person name="Ong R.C."/>
            <person name="Putra M."/>
            <person name="Sireger I.Z."/>
            <person name="Indrioko S."/>
            <person name="Kosugi Y."/>
            <person name="Izuno A."/>
            <person name="Isagi Y."/>
            <person name="Lee S.L."/>
            <person name="Shimizu K.K."/>
        </authorList>
    </citation>
    <scope>NUCLEOTIDE SEQUENCE [LARGE SCALE GENOMIC DNA]</scope>
    <source>
        <strain evidence="2">214</strain>
    </source>
</reference>
<evidence type="ECO:0000313" key="3">
    <source>
        <dbReference type="Proteomes" id="UP001054252"/>
    </source>
</evidence>
<comment type="caution">
    <text evidence="2">The sequence shown here is derived from an EMBL/GenBank/DDBJ whole genome shotgun (WGS) entry which is preliminary data.</text>
</comment>
<keyword evidence="3" id="KW-1185">Reference proteome</keyword>
<dbReference type="AlphaFoldDB" id="A0AAV5JU03"/>
<name>A0AAV5JU03_9ROSI</name>
<dbReference type="Proteomes" id="UP001054252">
    <property type="component" value="Unassembled WGS sequence"/>
</dbReference>
<organism evidence="2 3">
    <name type="scientific">Rubroshorea leprosula</name>
    <dbReference type="NCBI Taxonomy" id="152421"/>
    <lineage>
        <taxon>Eukaryota</taxon>
        <taxon>Viridiplantae</taxon>
        <taxon>Streptophyta</taxon>
        <taxon>Embryophyta</taxon>
        <taxon>Tracheophyta</taxon>
        <taxon>Spermatophyta</taxon>
        <taxon>Magnoliopsida</taxon>
        <taxon>eudicotyledons</taxon>
        <taxon>Gunneridae</taxon>
        <taxon>Pentapetalae</taxon>
        <taxon>rosids</taxon>
        <taxon>malvids</taxon>
        <taxon>Malvales</taxon>
        <taxon>Dipterocarpaceae</taxon>
        <taxon>Rubroshorea</taxon>
    </lineage>
</organism>